<feature type="compositionally biased region" description="Basic and acidic residues" evidence="1">
    <location>
        <begin position="168"/>
        <end position="178"/>
    </location>
</feature>
<dbReference type="EMBL" id="JAGGDJ010000031">
    <property type="protein sequence ID" value="MBO7747321.1"/>
    <property type="molecule type" value="Genomic_DNA"/>
</dbReference>
<feature type="domain" description="XdhC Rossmann" evidence="3">
    <location>
        <begin position="256"/>
        <end position="390"/>
    </location>
</feature>
<name>A0ABS3WG65_9BACL</name>
<evidence type="ECO:0000259" key="2">
    <source>
        <dbReference type="Pfam" id="PF02625"/>
    </source>
</evidence>
<dbReference type="Proteomes" id="UP000670947">
    <property type="component" value="Unassembled WGS sequence"/>
</dbReference>
<protein>
    <submittedName>
        <fullName evidence="4">XdhC family protein</fullName>
    </submittedName>
</protein>
<gene>
    <name evidence="4" type="ORF">I8J29_24350</name>
</gene>
<sequence>MNDRCRMLRALKARGRQRCAMATVIAVEGSAYRHAGAKMLIGEDGDAQGVISAGCLEEDLRHRAGEVIAGGRPMSLTYDLRAEDDLSWGRGAGCNGRVTVYVEPCAWADGAGDGGASVWARAAACLERGARVVHARRLRGECMAIGAENEASGVGPHPNSEAPSRPAEAARRPERGGDPDAGGVSECGGERDDGAGLFYAEDGETFGRAAGLGAADEWLLPAIGRFLARGAAIGTLALPAGEGALLLELYRPPERLIVFGAGPDTELLVRLAAAADFAVTVVDPRAARCSAANYPDARLVALHPETYLARHPIPADAFVLVMTHGFAQDRQIVRRLQQAPPRYAGVLGARGRTERLLAPDPVPGWLHAPVGADIGAEGPEEIAVSIVAELIAHRSGRCRRPT</sequence>
<keyword evidence="5" id="KW-1185">Reference proteome</keyword>
<dbReference type="Pfam" id="PF13478">
    <property type="entry name" value="XdhC_C"/>
    <property type="match status" value="1"/>
</dbReference>
<dbReference type="InterPro" id="IPR027051">
    <property type="entry name" value="XdhC_Rossmann_dom"/>
</dbReference>
<feature type="region of interest" description="Disordered" evidence="1">
    <location>
        <begin position="149"/>
        <end position="189"/>
    </location>
</feature>
<evidence type="ECO:0000313" key="4">
    <source>
        <dbReference type="EMBL" id="MBO7747321.1"/>
    </source>
</evidence>
<organism evidence="4 5">
    <name type="scientific">Paenibacillus artemisiicola</name>
    <dbReference type="NCBI Taxonomy" id="1172618"/>
    <lineage>
        <taxon>Bacteria</taxon>
        <taxon>Bacillati</taxon>
        <taxon>Bacillota</taxon>
        <taxon>Bacilli</taxon>
        <taxon>Bacillales</taxon>
        <taxon>Paenibacillaceae</taxon>
        <taxon>Paenibacillus</taxon>
    </lineage>
</organism>
<accession>A0ABS3WG65</accession>
<proteinExistence type="predicted"/>
<dbReference type="RefSeq" id="WP_208850022.1">
    <property type="nucleotide sequence ID" value="NZ_JAGGDJ010000031.1"/>
</dbReference>
<dbReference type="PANTHER" id="PTHR30388:SF6">
    <property type="entry name" value="XANTHINE DEHYDROGENASE SUBUNIT A-RELATED"/>
    <property type="match status" value="1"/>
</dbReference>
<dbReference type="Gene3D" id="3.40.50.720">
    <property type="entry name" value="NAD(P)-binding Rossmann-like Domain"/>
    <property type="match status" value="1"/>
</dbReference>
<feature type="domain" description="XdhC- CoxI" evidence="2">
    <location>
        <begin position="15"/>
        <end position="79"/>
    </location>
</feature>
<dbReference type="InterPro" id="IPR003777">
    <property type="entry name" value="XdhC_CoxI"/>
</dbReference>
<dbReference type="PANTHER" id="PTHR30388">
    <property type="entry name" value="ALDEHYDE OXIDOREDUCTASE MOLYBDENUM COFACTOR ASSEMBLY PROTEIN"/>
    <property type="match status" value="1"/>
</dbReference>
<dbReference type="Pfam" id="PF02625">
    <property type="entry name" value="XdhC_CoxI"/>
    <property type="match status" value="1"/>
</dbReference>
<dbReference type="InterPro" id="IPR052698">
    <property type="entry name" value="MoCofactor_Util/Proc"/>
</dbReference>
<comment type="caution">
    <text evidence="4">The sequence shown here is derived from an EMBL/GenBank/DDBJ whole genome shotgun (WGS) entry which is preliminary data.</text>
</comment>
<evidence type="ECO:0000259" key="3">
    <source>
        <dbReference type="Pfam" id="PF13478"/>
    </source>
</evidence>
<evidence type="ECO:0000313" key="5">
    <source>
        <dbReference type="Proteomes" id="UP000670947"/>
    </source>
</evidence>
<evidence type="ECO:0000256" key="1">
    <source>
        <dbReference type="SAM" id="MobiDB-lite"/>
    </source>
</evidence>
<reference evidence="4 5" key="1">
    <citation type="submission" date="2021-03" db="EMBL/GenBank/DDBJ databases">
        <title>Paenibacillus artemisicola MWE-103 whole genome sequence.</title>
        <authorList>
            <person name="Ham Y.J."/>
        </authorList>
    </citation>
    <scope>NUCLEOTIDE SEQUENCE [LARGE SCALE GENOMIC DNA]</scope>
    <source>
        <strain evidence="4 5">MWE-103</strain>
    </source>
</reference>